<evidence type="ECO:0000313" key="1">
    <source>
        <dbReference type="EMBL" id="GFP20893.1"/>
    </source>
</evidence>
<dbReference type="Proteomes" id="UP000580051">
    <property type="component" value="Unassembled WGS sequence"/>
</dbReference>
<keyword evidence="1" id="KW-0067">ATP-binding</keyword>
<dbReference type="PANTHER" id="PTHR30595:SF6">
    <property type="entry name" value="SCHLAFEN ALBA-2 DOMAIN-CONTAINING PROTEIN"/>
    <property type="match status" value="1"/>
</dbReference>
<dbReference type="Gene3D" id="3.30.565.60">
    <property type="match status" value="1"/>
</dbReference>
<gene>
    <name evidence="1" type="ORF">HKBW3S06_00120</name>
</gene>
<organism evidence="1 2">
    <name type="scientific">Candidatus Hakubella thermalkaliphila</name>
    <dbReference type="NCBI Taxonomy" id="2754717"/>
    <lineage>
        <taxon>Bacteria</taxon>
        <taxon>Bacillati</taxon>
        <taxon>Actinomycetota</taxon>
        <taxon>Actinomycetota incertae sedis</taxon>
        <taxon>Candidatus Hakubellales</taxon>
        <taxon>Candidatus Hakubellaceae</taxon>
        <taxon>Candidatus Hakubella</taxon>
    </lineage>
</organism>
<protein>
    <submittedName>
        <fullName evidence="1">ATP-dependent DNA helicase RecG</fullName>
    </submittedName>
</protein>
<dbReference type="AlphaFoldDB" id="A0A6V8NLB4"/>
<dbReference type="PANTHER" id="PTHR30595">
    <property type="entry name" value="GLPR-RELATED TRANSCRIPTIONAL REPRESSOR"/>
    <property type="match status" value="1"/>
</dbReference>
<reference evidence="1 2" key="1">
    <citation type="journal article" date="2020" name="Front. Microbiol.">
        <title>Single-cell genomics of novel Actinobacteria with the Wood-Ljungdahl pathway discovered in a serpentinizing system.</title>
        <authorList>
            <person name="Merino N."/>
            <person name="Kawai M."/>
            <person name="Boyd E.S."/>
            <person name="Colman D.R."/>
            <person name="McGlynn S.E."/>
            <person name="Nealson K.H."/>
            <person name="Kurokawa K."/>
            <person name="Hongoh Y."/>
        </authorList>
    </citation>
    <scope>NUCLEOTIDE SEQUENCE [LARGE SCALE GENOMIC DNA]</scope>
    <source>
        <strain evidence="1 2">S06</strain>
    </source>
</reference>
<dbReference type="SUPFAM" id="SSF46785">
    <property type="entry name" value="Winged helix' DNA-binding domain"/>
    <property type="match status" value="1"/>
</dbReference>
<name>A0A6V8NLB4_9ACTN</name>
<dbReference type="Pfam" id="PF13749">
    <property type="entry name" value="HATPase_c_4"/>
    <property type="match status" value="1"/>
</dbReference>
<keyword evidence="1" id="KW-0547">Nucleotide-binding</keyword>
<keyword evidence="1" id="KW-0378">Hydrolase</keyword>
<sequence>MTGRPAREQIWDYPLEALREALINAVCHRDYTIPSNTDVRIYDDRLIVWSPGGLPFGITMEDLYKPHSSVLRNKGIGGIFYDMGWIEQWGSGIDKMRNTCTKAGIPEPQFEEYQGFRVIFRKDIYTEEYLRNLGLNERQIRAVMYVKEKGKITNEEYKSLNEVKRRLASYELNELTEKGVTERIGKVGKGTHYRLRKSVLNGHNAH</sequence>
<dbReference type="InterPro" id="IPR036388">
    <property type="entry name" value="WH-like_DNA-bd_sf"/>
</dbReference>
<dbReference type="RefSeq" id="WP_176226035.1">
    <property type="nucleotide sequence ID" value="NZ_BLRV01000006.1"/>
</dbReference>
<dbReference type="Gene3D" id="1.10.10.10">
    <property type="entry name" value="Winged helix-like DNA-binding domain superfamily/Winged helix DNA-binding domain"/>
    <property type="match status" value="1"/>
</dbReference>
<dbReference type="GO" id="GO:0004386">
    <property type="term" value="F:helicase activity"/>
    <property type="evidence" value="ECO:0007669"/>
    <property type="project" value="UniProtKB-KW"/>
</dbReference>
<accession>A0A6V8NLB4</accession>
<evidence type="ECO:0000313" key="2">
    <source>
        <dbReference type="Proteomes" id="UP000580051"/>
    </source>
</evidence>
<dbReference type="EMBL" id="BLRV01000006">
    <property type="protein sequence ID" value="GFP20893.1"/>
    <property type="molecule type" value="Genomic_DNA"/>
</dbReference>
<dbReference type="InterPro" id="IPR038475">
    <property type="entry name" value="RecG_C_sf"/>
</dbReference>
<comment type="caution">
    <text evidence="1">The sequence shown here is derived from an EMBL/GenBank/DDBJ whole genome shotgun (WGS) entry which is preliminary data.</text>
</comment>
<proteinExistence type="predicted"/>
<keyword evidence="1" id="KW-0347">Helicase</keyword>
<dbReference type="InterPro" id="IPR036390">
    <property type="entry name" value="WH_DNA-bd_sf"/>
</dbReference>